<feature type="region of interest" description="Disordered" evidence="1">
    <location>
        <begin position="1647"/>
        <end position="1688"/>
    </location>
</feature>
<feature type="region of interest" description="Disordered" evidence="1">
    <location>
        <begin position="948"/>
        <end position="985"/>
    </location>
</feature>
<gene>
    <name evidence="2" type="ORF">BGZ65_003488</name>
</gene>
<comment type="caution">
    <text evidence="2">The sequence shown here is derived from an EMBL/GenBank/DDBJ whole genome shotgun (WGS) entry which is preliminary data.</text>
</comment>
<evidence type="ECO:0000256" key="1">
    <source>
        <dbReference type="SAM" id="MobiDB-lite"/>
    </source>
</evidence>
<name>A0A9P6J6J4_9FUNG</name>
<feature type="region of interest" description="Disordered" evidence="1">
    <location>
        <begin position="1203"/>
        <end position="1245"/>
    </location>
</feature>
<keyword evidence="3" id="KW-1185">Reference proteome</keyword>
<feature type="compositionally biased region" description="Basic and acidic residues" evidence="1">
    <location>
        <begin position="287"/>
        <end position="298"/>
    </location>
</feature>
<protein>
    <submittedName>
        <fullName evidence="2">Uncharacterized protein</fullName>
    </submittedName>
</protein>
<feature type="region of interest" description="Disordered" evidence="1">
    <location>
        <begin position="869"/>
        <end position="899"/>
    </location>
</feature>
<feature type="region of interest" description="Disordered" evidence="1">
    <location>
        <begin position="649"/>
        <end position="713"/>
    </location>
</feature>
<feature type="compositionally biased region" description="Basic and acidic residues" evidence="1">
    <location>
        <begin position="1052"/>
        <end position="1062"/>
    </location>
</feature>
<feature type="region of interest" description="Disordered" evidence="1">
    <location>
        <begin position="815"/>
        <end position="837"/>
    </location>
</feature>
<feature type="compositionally biased region" description="Basic and acidic residues" evidence="1">
    <location>
        <begin position="696"/>
        <end position="707"/>
    </location>
</feature>
<evidence type="ECO:0000313" key="2">
    <source>
        <dbReference type="EMBL" id="KAF9963423.1"/>
    </source>
</evidence>
<proteinExistence type="predicted"/>
<feature type="region of interest" description="Disordered" evidence="1">
    <location>
        <begin position="154"/>
        <end position="213"/>
    </location>
</feature>
<feature type="compositionally biased region" description="Basic and acidic residues" evidence="1">
    <location>
        <begin position="195"/>
        <end position="205"/>
    </location>
</feature>
<sequence>MPELSLGIALPETKQEQANTPAEPLNERPLAPAVAEPPSSSEMKRGKREKATQPTAAATPFVAKLVAIDEQCHHQIHNMPSVMECTDTSDNRYQPHASEGSIHYHDTEQTQHRPTFPGADAMVAHLDKETYLEAAHANAFPSTEFQKGFDAIKPPERTKHQKGQGSTESVISIGQLPGDERFNGPVEHLDDVEDEPPHGSSKETSSENQGAATATANVYTTTHGSSPVELSASAEQFIVPVTHCNSSVIQKQDHAPQGPFFTQPATRDEANISSSSPMILSDVVPSDPEKHSHTESIDHIPSPQGHGSPDPGNEVPEHRTGSVHEPSTLSAPCMPAAISQPRSISSHIETVHEPYYGRGDIGPQYGTSSVASAPTRLVKPTSEKRTTCYGIEVNSREKDPNKIKSPGRLSLGFANREYIKSVVALKKATSYQGGSVSSPIIPASSSASVILSESLSIESVQPYPGTSSAPAIQSFSPSQDRPVRVSEGHYLTHTISSSKKRSAPKVLLSSLPQNMRRSHAPPTTAPSLGIKIPRTEPTLILSAAPTRAQAIGSTPLIARNKQDHSPIRAVDTAPTAFVPIDTATDTVYHQPTDDCKAGVKTASQSTDSWTHLQASIATAADSTTASSTDNVELSTCGRAEYYSAAITHKNPKVGSPPYSEGESACPRDDEDKNNNPLSTPATPAVGPSLYHEEEDSYPRGDEDKNENPPHPSHLVGVVEEIQLDESEMHAHHDAHPTVKDKLKMVLSSILPMQHTEDEKKSEVMEETTNSLITSPATPSEEDRLTSNRSSLLVIAGAVETSIGATSIASALRASISDDSDEEDSIVVSDSNNADDERPGFISARKVELVSVTPSDTTVLLTDKATMTHPSVDVSSHASAILPPSPGGPENATKDKSPDVDVGQHITSSTVAALSAAAAVVAAGAATAAAKLKELVKGDDKKVTKDIPHLTESIGPHSGSTSISTEDEPTAANDITIPSSTSDHLDKEELDPVTNLEILAGMTDKVHDTDPAVVPIVHPQADEDIDPANTSTSVDITGMEEEGECSGTAADEATAKDADEKSEKKKRNLRARFSNLAAPVAAAVTAASVAYNQRQPSLKKPVLKMNEHDVHKPTVPVVGHTLQLTESDVDKPTVPVVSNRLTLTEDDVHKPVPYLSALPVLSLTESDVKKPDPTLARYPVIPTVEPKALSTSAINIANAPRPVIPSQPVQGKDIKLPSMPKVKMPKFSGSKMSKVKPPKFSGLKMPNIHMPTLRKKKNRVNNALVPEIDTGFASSTESVEDVRTHGIDSASVEASNSVVIEQVNTRVVEASLPATVIETSKTVKTQDPATPVAIGVPKTEAVNSTVVTVPVIDAKPLPATPRMTHIVEEEETKEPLREPAKRLGKEPAIVATTTTRDDSVFMAPDSIPDVIVRTPPSVVKTPTPPSTVMAPNCSQVVQEPVPPPILRTPTPPLVGKAPTPPPVGMAPSLAPIVRTPLSVVRVPTSPTVDREPNSPPAIEAVASSTVRTSTPPPIVKTHIPLSAVIVPTSPPATSAAIMTASVSFSAPEPVVVSTMIANVMVPPIGYIDPLPKPTDGETVVWLKETSTTQYFCDSAAEEEGLDEFGFRKDRGVSQNVYCGASNSRGHPLEYGRESEGYHSSQVQDVYHDQVSSQQIQQQQEKEELRLHQPSNILIGNNGGYNPQPRRAPF</sequence>
<organism evidence="2 3">
    <name type="scientific">Modicella reniformis</name>
    <dbReference type="NCBI Taxonomy" id="1440133"/>
    <lineage>
        <taxon>Eukaryota</taxon>
        <taxon>Fungi</taxon>
        <taxon>Fungi incertae sedis</taxon>
        <taxon>Mucoromycota</taxon>
        <taxon>Mortierellomycotina</taxon>
        <taxon>Mortierellomycetes</taxon>
        <taxon>Mortierellales</taxon>
        <taxon>Mortierellaceae</taxon>
        <taxon>Modicella</taxon>
    </lineage>
</organism>
<feature type="compositionally biased region" description="Polar residues" evidence="1">
    <location>
        <begin position="163"/>
        <end position="172"/>
    </location>
</feature>
<feature type="region of interest" description="Disordered" evidence="1">
    <location>
        <begin position="1"/>
        <end position="56"/>
    </location>
</feature>
<dbReference type="Proteomes" id="UP000749646">
    <property type="component" value="Unassembled WGS sequence"/>
</dbReference>
<feature type="compositionally biased region" description="Low complexity" evidence="1">
    <location>
        <begin position="1648"/>
        <end position="1657"/>
    </location>
</feature>
<accession>A0A9P6J6J4</accession>
<feature type="region of interest" description="Disordered" evidence="1">
    <location>
        <begin position="1039"/>
        <end position="1066"/>
    </location>
</feature>
<reference evidence="2" key="1">
    <citation type="journal article" date="2020" name="Fungal Divers.">
        <title>Resolving the Mortierellaceae phylogeny through synthesis of multi-gene phylogenetics and phylogenomics.</title>
        <authorList>
            <person name="Vandepol N."/>
            <person name="Liber J."/>
            <person name="Desiro A."/>
            <person name="Na H."/>
            <person name="Kennedy M."/>
            <person name="Barry K."/>
            <person name="Grigoriev I.V."/>
            <person name="Miller A.N."/>
            <person name="O'Donnell K."/>
            <person name="Stajich J.E."/>
            <person name="Bonito G."/>
        </authorList>
    </citation>
    <scope>NUCLEOTIDE SEQUENCE</scope>
    <source>
        <strain evidence="2">MES-2147</strain>
    </source>
</reference>
<evidence type="ECO:0000313" key="3">
    <source>
        <dbReference type="Proteomes" id="UP000749646"/>
    </source>
</evidence>
<feature type="region of interest" description="Disordered" evidence="1">
    <location>
        <begin position="250"/>
        <end position="334"/>
    </location>
</feature>
<dbReference type="EMBL" id="JAAAHW010006292">
    <property type="protein sequence ID" value="KAF9963423.1"/>
    <property type="molecule type" value="Genomic_DNA"/>
</dbReference>
<dbReference type="OrthoDB" id="2450085at2759"/>